<evidence type="ECO:0000313" key="17">
    <source>
        <dbReference type="Proteomes" id="UP000018466"/>
    </source>
</evidence>
<evidence type="ECO:0000256" key="10">
    <source>
        <dbReference type="ARBA" id="ARBA00022840"/>
    </source>
</evidence>
<feature type="transmembrane region" description="Helical" evidence="14">
    <location>
        <begin position="374"/>
        <end position="392"/>
    </location>
</feature>
<keyword evidence="9" id="KW-0418">Kinase</keyword>
<dbReference type="InterPro" id="IPR005467">
    <property type="entry name" value="His_kinase_dom"/>
</dbReference>
<dbReference type="GO" id="GO:0005524">
    <property type="term" value="F:ATP binding"/>
    <property type="evidence" value="ECO:0007669"/>
    <property type="project" value="UniProtKB-KW"/>
</dbReference>
<dbReference type="Pfam" id="PF00512">
    <property type="entry name" value="HisKA"/>
    <property type="match status" value="1"/>
</dbReference>
<evidence type="ECO:0000256" key="12">
    <source>
        <dbReference type="ARBA" id="ARBA00023012"/>
    </source>
</evidence>
<keyword evidence="17" id="KW-1185">Reference proteome</keyword>
<keyword evidence="4" id="KW-1003">Cell membrane</keyword>
<dbReference type="CDD" id="cd00082">
    <property type="entry name" value="HisKA"/>
    <property type="match status" value="1"/>
</dbReference>
<keyword evidence="5" id="KW-0597">Phosphoprotein</keyword>
<organism evidence="16 17">
    <name type="scientific">Stomatobaculum longum</name>
    <dbReference type="NCBI Taxonomy" id="796942"/>
    <lineage>
        <taxon>Bacteria</taxon>
        <taxon>Bacillati</taxon>
        <taxon>Bacillota</taxon>
        <taxon>Clostridia</taxon>
        <taxon>Lachnospirales</taxon>
        <taxon>Lachnospiraceae</taxon>
        <taxon>Stomatobaculum</taxon>
    </lineage>
</organism>
<keyword evidence="10" id="KW-0067">ATP-binding</keyword>
<dbReference type="SUPFAM" id="SSF47384">
    <property type="entry name" value="Homodimeric domain of signal transducing histidine kinase"/>
    <property type="match status" value="1"/>
</dbReference>
<evidence type="ECO:0000256" key="8">
    <source>
        <dbReference type="ARBA" id="ARBA00022741"/>
    </source>
</evidence>
<dbReference type="Gene3D" id="3.30.565.10">
    <property type="entry name" value="Histidine kinase-like ATPase, C-terminal domain"/>
    <property type="match status" value="1"/>
</dbReference>
<dbReference type="PANTHER" id="PTHR45528">
    <property type="entry name" value="SENSOR HISTIDINE KINASE CPXA"/>
    <property type="match status" value="1"/>
</dbReference>
<dbReference type="InterPro" id="IPR036890">
    <property type="entry name" value="HATPase_C_sf"/>
</dbReference>
<dbReference type="GO" id="GO:0000155">
    <property type="term" value="F:phosphorelay sensor kinase activity"/>
    <property type="evidence" value="ECO:0007669"/>
    <property type="project" value="InterPro"/>
</dbReference>
<protein>
    <recommendedName>
        <fullName evidence="3">histidine kinase</fullName>
        <ecNumber evidence="3">2.7.13.3</ecNumber>
    </recommendedName>
</protein>
<keyword evidence="8" id="KW-0547">Nucleotide-binding</keyword>
<evidence type="ECO:0000256" key="9">
    <source>
        <dbReference type="ARBA" id="ARBA00022777"/>
    </source>
</evidence>
<dbReference type="GO" id="GO:0005886">
    <property type="term" value="C:plasma membrane"/>
    <property type="evidence" value="ECO:0007669"/>
    <property type="project" value="UniProtKB-SubCell"/>
</dbReference>
<dbReference type="EMBL" id="AGEL01000015">
    <property type="protein sequence ID" value="EHO15721.1"/>
    <property type="molecule type" value="Genomic_DNA"/>
</dbReference>
<feature type="transmembrane region" description="Helical" evidence="14">
    <location>
        <begin position="428"/>
        <end position="449"/>
    </location>
</feature>
<dbReference type="InterPro" id="IPR003661">
    <property type="entry name" value="HisK_dim/P_dom"/>
</dbReference>
<keyword evidence="13 14" id="KW-0472">Membrane</keyword>
<feature type="transmembrane region" description="Helical" evidence="14">
    <location>
        <begin position="288"/>
        <end position="312"/>
    </location>
</feature>
<evidence type="ECO:0000256" key="11">
    <source>
        <dbReference type="ARBA" id="ARBA00022989"/>
    </source>
</evidence>
<keyword evidence="7 14" id="KW-0812">Transmembrane</keyword>
<name>A0AA36Y3D5_9FIRM</name>
<dbReference type="Proteomes" id="UP000018466">
    <property type="component" value="Unassembled WGS sequence"/>
</dbReference>
<evidence type="ECO:0000256" key="13">
    <source>
        <dbReference type="ARBA" id="ARBA00023136"/>
    </source>
</evidence>
<dbReference type="SMART" id="SM00388">
    <property type="entry name" value="HisKA"/>
    <property type="match status" value="1"/>
</dbReference>
<dbReference type="Pfam" id="PF02518">
    <property type="entry name" value="HATPase_c"/>
    <property type="match status" value="1"/>
</dbReference>
<reference evidence="16 17" key="1">
    <citation type="submission" date="2011-10" db="EMBL/GenBank/DDBJ databases">
        <title>The Genome Sequence of Lachnospiraceae bacterium ACC2.</title>
        <authorList>
            <consortium name="The Broad Institute Genome Sequencing Platform"/>
            <person name="Earl A."/>
            <person name="Ward D."/>
            <person name="Feldgarden M."/>
            <person name="Gevers D."/>
            <person name="Sizova M."/>
            <person name="Hazen A."/>
            <person name="Epstein S."/>
            <person name="Young S.K."/>
            <person name="Zeng Q."/>
            <person name="Gargeya S."/>
            <person name="Fitzgerald M."/>
            <person name="Haas B."/>
            <person name="Abouelleil A."/>
            <person name="Alvarado L."/>
            <person name="Arachchi H.M."/>
            <person name="Berlin A."/>
            <person name="Brown A."/>
            <person name="Chapman S.B."/>
            <person name="Chen Z."/>
            <person name="Dunbar C."/>
            <person name="Freedman E."/>
            <person name="Gearin G."/>
            <person name="Goldberg J."/>
            <person name="Griggs A."/>
            <person name="Gujja S."/>
            <person name="Heiman D."/>
            <person name="Howarth C."/>
            <person name="Larson L."/>
            <person name="Lui A."/>
            <person name="MacDonald P.J.P."/>
            <person name="Montmayeur A."/>
            <person name="Murphy C."/>
            <person name="Neiman D."/>
            <person name="Pearson M."/>
            <person name="Priest M."/>
            <person name="Roberts A."/>
            <person name="Saif S."/>
            <person name="Shea T."/>
            <person name="Shenoy N."/>
            <person name="Sisk P."/>
            <person name="Stolte C."/>
            <person name="Sykes S."/>
            <person name="Wortman J."/>
            <person name="Nusbaum C."/>
            <person name="Birren B."/>
        </authorList>
    </citation>
    <scope>NUCLEOTIDE SEQUENCE [LARGE SCALE GENOMIC DNA]</scope>
    <source>
        <strain evidence="16 17">ACC2</strain>
    </source>
</reference>
<evidence type="ECO:0000256" key="3">
    <source>
        <dbReference type="ARBA" id="ARBA00012438"/>
    </source>
</evidence>
<dbReference type="SUPFAM" id="SSF55874">
    <property type="entry name" value="ATPase domain of HSP90 chaperone/DNA topoisomerase II/histidine kinase"/>
    <property type="match status" value="1"/>
</dbReference>
<evidence type="ECO:0000259" key="15">
    <source>
        <dbReference type="PROSITE" id="PS50109"/>
    </source>
</evidence>
<evidence type="ECO:0000256" key="7">
    <source>
        <dbReference type="ARBA" id="ARBA00022692"/>
    </source>
</evidence>
<evidence type="ECO:0000313" key="16">
    <source>
        <dbReference type="EMBL" id="EHO15721.1"/>
    </source>
</evidence>
<dbReference type="PANTHER" id="PTHR45528:SF1">
    <property type="entry name" value="SENSOR HISTIDINE KINASE CPXA"/>
    <property type="match status" value="1"/>
</dbReference>
<comment type="catalytic activity">
    <reaction evidence="1">
        <text>ATP + protein L-histidine = ADP + protein N-phospho-L-histidine.</text>
        <dbReference type="EC" id="2.7.13.3"/>
    </reaction>
</comment>
<feature type="transmembrane region" description="Helical" evidence="14">
    <location>
        <begin position="333"/>
        <end position="354"/>
    </location>
</feature>
<dbReference type="Gene3D" id="1.10.287.130">
    <property type="match status" value="1"/>
</dbReference>
<dbReference type="RefSeq" id="WP_009533848.1">
    <property type="nucleotide sequence ID" value="NZ_JH590865.1"/>
</dbReference>
<dbReference type="EC" id="2.7.13.3" evidence="3"/>
<evidence type="ECO:0000256" key="1">
    <source>
        <dbReference type="ARBA" id="ARBA00000085"/>
    </source>
</evidence>
<dbReference type="AlphaFoldDB" id="A0AA36Y3D5"/>
<sequence length="763" mass="86553">MKPVSRAEKVSFYQKTFLLTLHLLALLLFLSGICLLYGSSGFREGLSWVNPEHYEDSPAFEALLRDRVQQLLGYVRYRDVFETDGKFDADNEVFSYSDGNGAEKLFSVSDVLNYAKEHGYSFDNDYRVIHDDAAPGGDGQTYPITWRAYRETQKASGPGSAFKTLDTMTREVMQCLGDYYRGVKLFNTGNSNLYYFLQIEGRKDYTNRPGLTDAQARSFGRYAIFSSDNPLPNNNLPETPNKIRSLLLDEISSRTAEYHLILAVDTNYPLKDAFYQGVLDYAKQRAHYAYGLALLLSGAGLMIISFLLLSFLSGRRGRGSREVFLFPFDRHRFESNFLLLSLLCAVANFLANQVIARLLRLILPSGYWDFSEKLLFAAIVYLFFLIFYFSVLRNYKAGQLWQNSFLRELTYKLKNRAKDVSFAQRITIYYLIFLLANLAGATSVTLLLHGKSLNARLEALSLALLICILDLWLYQHLYQKQAENDEIASAISTLDAEPDRSERLLDPAHFHGREAKLATTINNISNGLQRALNDSVRSERMKAELITNVSHDIKTPLTSIINYIDLIRRAHPSDPAVQKYVDILEKKSQHLKTLTEDLVEASKASTGNVQIDPVKINFVELVEQTNGEFEERFEERSLTLIPTLPTEPLYIFADGQHLWRVLENLYNNACKYAAANSRIYAEVSAEEGFVSFTLKNISASALNISPEELTERFVRGDRSRTTEGSGLGLSIAKSLTELQGGTLDIQIDGDYFKARVRFREVND</sequence>
<dbReference type="PROSITE" id="PS50109">
    <property type="entry name" value="HIS_KIN"/>
    <property type="match status" value="1"/>
</dbReference>
<comment type="subcellular location">
    <subcellularLocation>
        <location evidence="2">Cell membrane</location>
        <topology evidence="2">Multi-pass membrane protein</topology>
    </subcellularLocation>
</comment>
<evidence type="ECO:0000256" key="5">
    <source>
        <dbReference type="ARBA" id="ARBA00022553"/>
    </source>
</evidence>
<dbReference type="InterPro" id="IPR003594">
    <property type="entry name" value="HATPase_dom"/>
</dbReference>
<feature type="domain" description="Histidine kinase" evidence="15">
    <location>
        <begin position="548"/>
        <end position="746"/>
    </location>
</feature>
<dbReference type="GeneID" id="86941756"/>
<gene>
    <name evidence="16" type="ORF">HMPREF9623_02042</name>
</gene>
<dbReference type="SMART" id="SM00387">
    <property type="entry name" value="HATPase_c"/>
    <property type="match status" value="1"/>
</dbReference>
<keyword evidence="12" id="KW-0902">Two-component regulatory system</keyword>
<evidence type="ECO:0000256" key="6">
    <source>
        <dbReference type="ARBA" id="ARBA00022679"/>
    </source>
</evidence>
<comment type="caution">
    <text evidence="16">The sequence shown here is derived from an EMBL/GenBank/DDBJ whole genome shotgun (WGS) entry which is preliminary data.</text>
</comment>
<evidence type="ECO:0000256" key="2">
    <source>
        <dbReference type="ARBA" id="ARBA00004651"/>
    </source>
</evidence>
<dbReference type="InterPro" id="IPR036097">
    <property type="entry name" value="HisK_dim/P_sf"/>
</dbReference>
<keyword evidence="6" id="KW-0808">Transferase</keyword>
<accession>A0AA36Y3D5</accession>
<evidence type="ECO:0000256" key="14">
    <source>
        <dbReference type="SAM" id="Phobius"/>
    </source>
</evidence>
<keyword evidence="11 14" id="KW-1133">Transmembrane helix</keyword>
<proteinExistence type="predicted"/>
<dbReference type="InterPro" id="IPR050398">
    <property type="entry name" value="HssS/ArlS-like"/>
</dbReference>
<evidence type="ECO:0000256" key="4">
    <source>
        <dbReference type="ARBA" id="ARBA00022475"/>
    </source>
</evidence>